<dbReference type="AlphaFoldDB" id="A0A5K7ZRI6"/>
<dbReference type="InterPro" id="IPR023214">
    <property type="entry name" value="HAD_sf"/>
</dbReference>
<accession>A0A5K7ZRI6</accession>
<organism evidence="3 4">
    <name type="scientific">Desulfosarcina ovata subsp. sediminis</name>
    <dbReference type="NCBI Taxonomy" id="885957"/>
    <lineage>
        <taxon>Bacteria</taxon>
        <taxon>Pseudomonadati</taxon>
        <taxon>Thermodesulfobacteriota</taxon>
        <taxon>Desulfobacteria</taxon>
        <taxon>Desulfobacterales</taxon>
        <taxon>Desulfosarcinaceae</taxon>
        <taxon>Desulfosarcina</taxon>
    </lineage>
</organism>
<dbReference type="PANTHER" id="PTHR35134">
    <property type="entry name" value="NUCLEOTIDASE YQFW-RELATED"/>
    <property type="match status" value="1"/>
</dbReference>
<gene>
    <name evidence="3" type="ORF">DSCO28_23190</name>
</gene>
<evidence type="ECO:0000313" key="4">
    <source>
        <dbReference type="Proteomes" id="UP000425960"/>
    </source>
</evidence>
<dbReference type="Proteomes" id="UP000425960">
    <property type="component" value="Chromosome"/>
</dbReference>
<evidence type="ECO:0008006" key="5">
    <source>
        <dbReference type="Google" id="ProtNLM"/>
    </source>
</evidence>
<dbReference type="KEGG" id="dov:DSCO28_23190"/>
<name>A0A5K7ZRI6_9BACT</name>
<feature type="active site" description="Nucleophile" evidence="2">
    <location>
        <position position="22"/>
    </location>
</feature>
<dbReference type="InterPro" id="IPR036412">
    <property type="entry name" value="HAD-like_sf"/>
</dbReference>
<comment type="similarity">
    <text evidence="1">Belongs to the 5'(3')-deoxyribonucleotidase family.</text>
</comment>
<evidence type="ECO:0000256" key="1">
    <source>
        <dbReference type="ARBA" id="ARBA00009589"/>
    </source>
</evidence>
<dbReference type="Pfam" id="PF06941">
    <property type="entry name" value="NT5C"/>
    <property type="match status" value="1"/>
</dbReference>
<evidence type="ECO:0000256" key="2">
    <source>
        <dbReference type="PIRSR" id="PIRSR610708-1"/>
    </source>
</evidence>
<dbReference type="GO" id="GO:0009264">
    <property type="term" value="P:deoxyribonucleotide catabolic process"/>
    <property type="evidence" value="ECO:0007669"/>
    <property type="project" value="InterPro"/>
</dbReference>
<feature type="active site" description="Proton donor" evidence="2">
    <location>
        <position position="24"/>
    </location>
</feature>
<proteinExistence type="inferred from homology"/>
<dbReference type="GO" id="GO:0008253">
    <property type="term" value="F:5'-nucleotidase activity"/>
    <property type="evidence" value="ECO:0007669"/>
    <property type="project" value="InterPro"/>
</dbReference>
<dbReference type="Gene3D" id="3.40.50.1000">
    <property type="entry name" value="HAD superfamily/HAD-like"/>
    <property type="match status" value="1"/>
</dbReference>
<sequence length="202" mass="23049">MPAHGRKDSDTLMIDPAALAFDIDGVIADTMHLFLDILRDHYDVHTVRYEEITCYHLDECLDLDEALLTEATDRILDGRYRATLAPIPGAGQVLRRIAAATGRVLMVTARPDGELIEGWMRGLLDGQHHRARIVATGSFEAKIDVLHENRIQWFVEDRLETCHLLKSSGIEPVVFRQPWNQDRHDYLEVDSWPALERQIAFP</sequence>
<dbReference type="InterPro" id="IPR010708">
    <property type="entry name" value="5'(3')-deoxyribonucleotidase"/>
</dbReference>
<dbReference type="EMBL" id="AP021876">
    <property type="protein sequence ID" value="BBO81753.1"/>
    <property type="molecule type" value="Genomic_DNA"/>
</dbReference>
<protein>
    <recommendedName>
        <fullName evidence="5">Haloacid dehalogenase</fullName>
    </recommendedName>
</protein>
<dbReference type="PANTHER" id="PTHR35134:SF2">
    <property type="entry name" value="NUCLEOTIDASE YQFW-RELATED"/>
    <property type="match status" value="1"/>
</dbReference>
<reference evidence="3 4" key="1">
    <citation type="submission" date="2019-11" db="EMBL/GenBank/DDBJ databases">
        <title>Comparative genomics of hydrocarbon-degrading Desulfosarcina strains.</title>
        <authorList>
            <person name="Watanabe M."/>
            <person name="Kojima H."/>
            <person name="Fukui M."/>
        </authorList>
    </citation>
    <scope>NUCLEOTIDE SEQUENCE [LARGE SCALE GENOMIC DNA]</scope>
    <source>
        <strain evidence="3 4">28bB2T</strain>
    </source>
</reference>
<dbReference type="InterPro" id="IPR052419">
    <property type="entry name" value="5_3-deoxyribonucleotidase-like"/>
</dbReference>
<dbReference type="SUPFAM" id="SSF56784">
    <property type="entry name" value="HAD-like"/>
    <property type="match status" value="1"/>
</dbReference>
<evidence type="ECO:0000313" key="3">
    <source>
        <dbReference type="EMBL" id="BBO81753.1"/>
    </source>
</evidence>